<dbReference type="EMBL" id="CP058708">
    <property type="protein sequence ID" value="QLH50004.1"/>
    <property type="molecule type" value="Genomic_DNA"/>
</dbReference>
<evidence type="ECO:0000259" key="3">
    <source>
        <dbReference type="PROSITE" id="PS51668"/>
    </source>
</evidence>
<protein>
    <submittedName>
        <fullName evidence="4">tRNA (N6-threonylcarbamoyladenosine(37)-N6)-methyltransferase TrmO</fullName>
    </submittedName>
</protein>
<dbReference type="NCBIfam" id="TIGR00104">
    <property type="entry name" value="tRNA_TsaA"/>
    <property type="match status" value="1"/>
</dbReference>
<sequence length="262" mass="29363">MVVTSTCSLPLRQPLQAVWFRLRRLRGRSVADITLSPIGYLATPFRERFGIPRQPRLAPHARGQLRLLRPYDREEAVRGLAAFSHVWLSFVFHHCSGDWHPTVRPPRLGGNQRVGVFASRSPFRPNPLGLSLVELLSIETRTGVVLTFGGVDLLDGTPVLDIKPYLPFVESEPAARSGFVEGPPPQLAVDFSRQAAMQLCQHESRWPDLAALLCEVLAQDPRPAYASDPLRRYGLRLYDLEVKWRCTGMRAVVEEIVPAVAD</sequence>
<dbReference type="InterPro" id="IPR040372">
    <property type="entry name" value="YaeB-like"/>
</dbReference>
<organism evidence="4 5">
    <name type="scientific">Candidatus Accumulibacter cognatus</name>
    <dbReference type="NCBI Taxonomy" id="2954383"/>
    <lineage>
        <taxon>Bacteria</taxon>
        <taxon>Pseudomonadati</taxon>
        <taxon>Pseudomonadota</taxon>
        <taxon>Betaproteobacteria</taxon>
        <taxon>Candidatus Accumulibacter</taxon>
    </lineage>
</organism>
<dbReference type="InterPro" id="IPR036414">
    <property type="entry name" value="YaeB_N_sf"/>
</dbReference>
<evidence type="ECO:0000313" key="4">
    <source>
        <dbReference type="EMBL" id="QLH50004.1"/>
    </source>
</evidence>
<dbReference type="AlphaFoldDB" id="A0A7D5SEB0"/>
<dbReference type="CDD" id="cd09281">
    <property type="entry name" value="UPF0066"/>
    <property type="match status" value="1"/>
</dbReference>
<accession>A0A7D5SEB0</accession>
<name>A0A7D5SEB0_9PROT</name>
<dbReference type="PANTHER" id="PTHR12818:SF0">
    <property type="entry name" value="TRNA (ADENINE(37)-N6)-METHYLTRANSFERASE"/>
    <property type="match status" value="1"/>
</dbReference>
<dbReference type="Proteomes" id="UP000509684">
    <property type="component" value="Chromosome"/>
</dbReference>
<keyword evidence="1" id="KW-0949">S-adenosyl-L-methionine</keyword>
<dbReference type="Gene3D" id="2.40.30.70">
    <property type="entry name" value="YaeB-like"/>
    <property type="match status" value="1"/>
</dbReference>
<gene>
    <name evidence="4" type="primary">tsaA</name>
    <name evidence="4" type="ORF">HWD57_09605</name>
</gene>
<proteinExistence type="inferred from homology"/>
<dbReference type="InterPro" id="IPR023370">
    <property type="entry name" value="TrmO-like_N"/>
</dbReference>
<reference evidence="4 5" key="1">
    <citation type="journal article" date="2019" name="Microbiome">
        <title>Annotated bacterial chromosomes from frame-shift-corrected long-read metagenomic data.</title>
        <authorList>
            <person name="Arumugam K."/>
            <person name="Bagci C."/>
            <person name="Bessarab I."/>
            <person name="Beier S."/>
            <person name="Buchfink B."/>
            <person name="Gorska A."/>
            <person name="Qiu G."/>
            <person name="Huson D.H."/>
            <person name="Williams R.B.H."/>
        </authorList>
    </citation>
    <scope>NUCLEOTIDE SEQUENCE [LARGE SCALE GENOMIC DNA]</scope>
    <source>
        <strain evidence="4">SSA1</strain>
    </source>
</reference>
<dbReference type="InterPro" id="IPR041369">
    <property type="entry name" value="TrmO_C"/>
</dbReference>
<feature type="domain" description="TsaA-like" evidence="3">
    <location>
        <begin position="35"/>
        <end position="174"/>
    </location>
</feature>
<evidence type="ECO:0000256" key="2">
    <source>
        <dbReference type="ARBA" id="ARBA00033753"/>
    </source>
</evidence>
<evidence type="ECO:0000313" key="5">
    <source>
        <dbReference type="Proteomes" id="UP000509684"/>
    </source>
</evidence>
<dbReference type="PANTHER" id="PTHR12818">
    <property type="entry name" value="TRNA (ADENINE(37)-N6)-METHYLTRANSFERASE"/>
    <property type="match status" value="1"/>
</dbReference>
<dbReference type="PROSITE" id="PS51668">
    <property type="entry name" value="TSAA_2"/>
    <property type="match status" value="1"/>
</dbReference>
<dbReference type="PROSITE" id="PS01318">
    <property type="entry name" value="TSAA_1"/>
    <property type="match status" value="1"/>
</dbReference>
<dbReference type="InterPro" id="IPR023368">
    <property type="entry name" value="UPF0066_cons_site"/>
</dbReference>
<dbReference type="InterPro" id="IPR036413">
    <property type="entry name" value="YaeB-like_sf"/>
</dbReference>
<dbReference type="Gene3D" id="3.30.2310.10">
    <property type="entry name" value="YaeB-like"/>
    <property type="match status" value="1"/>
</dbReference>
<dbReference type="GO" id="GO:0089715">
    <property type="term" value="F:tRNA (L-threonylcarbamoyladenosine(37)-C2) methyltransferase activity"/>
    <property type="evidence" value="ECO:0007669"/>
    <property type="project" value="TreeGrafter"/>
</dbReference>
<evidence type="ECO:0000256" key="1">
    <source>
        <dbReference type="ARBA" id="ARBA00022691"/>
    </source>
</evidence>
<dbReference type="SUPFAM" id="SSF118196">
    <property type="entry name" value="YaeB-like"/>
    <property type="match status" value="1"/>
</dbReference>
<dbReference type="Pfam" id="PF01980">
    <property type="entry name" value="TrmO_N"/>
    <property type="match status" value="1"/>
</dbReference>
<comment type="similarity">
    <text evidence="2">Belongs to the tRNA methyltransferase O family.</text>
</comment>
<dbReference type="KEGG" id="acog:HWD57_09605"/>
<dbReference type="Pfam" id="PF18389">
    <property type="entry name" value="TrmO_C"/>
    <property type="match status" value="1"/>
</dbReference>